<organism evidence="2 3">
    <name type="scientific">Hermetia illucens</name>
    <name type="common">Black soldier fly</name>
    <dbReference type="NCBI Taxonomy" id="343691"/>
    <lineage>
        <taxon>Eukaryota</taxon>
        <taxon>Metazoa</taxon>
        <taxon>Ecdysozoa</taxon>
        <taxon>Arthropoda</taxon>
        <taxon>Hexapoda</taxon>
        <taxon>Insecta</taxon>
        <taxon>Pterygota</taxon>
        <taxon>Neoptera</taxon>
        <taxon>Endopterygota</taxon>
        <taxon>Diptera</taxon>
        <taxon>Brachycera</taxon>
        <taxon>Stratiomyomorpha</taxon>
        <taxon>Stratiomyidae</taxon>
        <taxon>Hermetiinae</taxon>
        <taxon>Hermetia</taxon>
    </lineage>
</organism>
<name>A0A7R8V2N6_HERIL</name>
<dbReference type="SUPFAM" id="SSF52540">
    <property type="entry name" value="P-loop containing nucleoside triphosphate hydrolases"/>
    <property type="match status" value="1"/>
</dbReference>
<dbReference type="InterPro" id="IPR051055">
    <property type="entry name" value="PIF1_helicase"/>
</dbReference>
<dbReference type="Pfam" id="PF03372">
    <property type="entry name" value="Exo_endo_phos"/>
    <property type="match status" value="1"/>
</dbReference>
<dbReference type="Gene3D" id="3.60.10.10">
    <property type="entry name" value="Endonuclease/exonuclease/phosphatase"/>
    <property type="match status" value="1"/>
</dbReference>
<dbReference type="InParanoid" id="A0A7R8V2N6"/>
<dbReference type="Proteomes" id="UP000594454">
    <property type="component" value="Chromosome 5"/>
</dbReference>
<dbReference type="InterPro" id="IPR036691">
    <property type="entry name" value="Endo/exonu/phosph_ase_sf"/>
</dbReference>
<dbReference type="SUPFAM" id="SSF56219">
    <property type="entry name" value="DNase I-like"/>
    <property type="match status" value="1"/>
</dbReference>
<protein>
    <recommendedName>
        <fullName evidence="1">Endonuclease/exonuclease/phosphatase domain-containing protein</fullName>
    </recommendedName>
</protein>
<dbReference type="InterPro" id="IPR005135">
    <property type="entry name" value="Endo/exonuclease/phosphatase"/>
</dbReference>
<evidence type="ECO:0000259" key="1">
    <source>
        <dbReference type="Pfam" id="PF03372"/>
    </source>
</evidence>
<dbReference type="OrthoDB" id="10036850at2759"/>
<dbReference type="AlphaFoldDB" id="A0A7R8V2N6"/>
<dbReference type="GO" id="GO:0003824">
    <property type="term" value="F:catalytic activity"/>
    <property type="evidence" value="ECO:0007669"/>
    <property type="project" value="InterPro"/>
</dbReference>
<keyword evidence="3" id="KW-1185">Reference proteome</keyword>
<reference evidence="2 3" key="1">
    <citation type="submission" date="2020-11" db="EMBL/GenBank/DDBJ databases">
        <authorList>
            <person name="Wallbank WR R."/>
            <person name="Pardo Diaz C."/>
            <person name="Kozak K."/>
            <person name="Martin S."/>
            <person name="Jiggins C."/>
            <person name="Moest M."/>
            <person name="Warren A I."/>
            <person name="Generalovic N T."/>
            <person name="Byers J.R.P. K."/>
            <person name="Montejo-Kovacevich G."/>
            <person name="Yen C E."/>
        </authorList>
    </citation>
    <scope>NUCLEOTIDE SEQUENCE [LARGE SCALE GENOMIC DNA]</scope>
</reference>
<accession>A0A7R8V2N6</accession>
<evidence type="ECO:0000313" key="2">
    <source>
        <dbReference type="EMBL" id="CAD7091726.1"/>
    </source>
</evidence>
<dbReference type="CDD" id="cd18809">
    <property type="entry name" value="SF1_C_RecD"/>
    <property type="match status" value="1"/>
</dbReference>
<dbReference type="Gene3D" id="3.40.50.300">
    <property type="entry name" value="P-loop containing nucleotide triphosphate hydrolases"/>
    <property type="match status" value="1"/>
</dbReference>
<dbReference type="InterPro" id="IPR027417">
    <property type="entry name" value="P-loop_NTPase"/>
</dbReference>
<dbReference type="PANTHER" id="PTHR47642">
    <property type="entry name" value="ATP-DEPENDENT DNA HELICASE"/>
    <property type="match status" value="1"/>
</dbReference>
<feature type="domain" description="Endonuclease/exonuclease/phosphatase" evidence="1">
    <location>
        <begin position="287"/>
        <end position="434"/>
    </location>
</feature>
<gene>
    <name evidence="2" type="ORF">HERILL_LOCUS14130</name>
</gene>
<evidence type="ECO:0000313" key="3">
    <source>
        <dbReference type="Proteomes" id="UP000594454"/>
    </source>
</evidence>
<sequence length="497" mass="55934">MKARCFKQEDFPPGAEHVVHLFHSNKHACAHNELVLGKMKTEDATVIALDEVFGEPTTSAKDKAPQNVALLPTSQTYGLPHKLLLKVDARYMLTGNIDTSDGLVNGADGVLKALDYGTNKRTGECRPLRIWLQFPDVKIGKTKRANISHSSRIFEAKLRKNWTPIEYLSSTIKRWKASNLQVRRTQFPVVPAEAITIHKSQGSTIAKVAVHLPSNCHRALMYVACSRATSSEGLSIINDKEFKLPEPLSHLSPLSVEMKRLTEQPFEPMFKFLREERSPTIRQILFHNVQSLRKHLSDISADPGINKSDIVMLVETWSCATDHYKLDGFIEIDRVDGPHATASNRGFGTIVWVKDNILNTGRLMQESIKHFIHNSDNQGHCEGVMFVIDNIQLVAIYRSPHYSLNSFFATLYKELFSAGKSQANPIIVCGDFNENFISGKETAIEAYFASNGLRPIIQNIPTTRGHTQIDNIFSNISVDADVYEIFFSCHRSLWARF</sequence>
<dbReference type="EMBL" id="LR899013">
    <property type="protein sequence ID" value="CAD7091726.1"/>
    <property type="molecule type" value="Genomic_DNA"/>
</dbReference>
<proteinExistence type="predicted"/>